<sequence length="50" mass="5562">MTIDWDSAPTLLLPRRGEWRTSRPAGVIAEDVERNSEVTSMEVVAVSPVH</sequence>
<evidence type="ECO:0000313" key="2">
    <source>
        <dbReference type="Proteomes" id="UP000016498"/>
    </source>
</evidence>
<accession>U1QM58</accession>
<dbReference type="Proteomes" id="UP000016498">
    <property type="component" value="Unassembled WGS sequence"/>
</dbReference>
<dbReference type="HOGENOM" id="CLU_3113653_0_0_11"/>
<proteinExistence type="predicted"/>
<dbReference type="AlphaFoldDB" id="U1QM58"/>
<organism evidence="1 2">
    <name type="scientific">Actinomyces johnsonii F0510</name>
    <dbReference type="NCBI Taxonomy" id="1227262"/>
    <lineage>
        <taxon>Bacteria</taxon>
        <taxon>Bacillati</taxon>
        <taxon>Actinomycetota</taxon>
        <taxon>Actinomycetes</taxon>
        <taxon>Actinomycetales</taxon>
        <taxon>Actinomycetaceae</taxon>
        <taxon>Actinomyces</taxon>
    </lineage>
</organism>
<dbReference type="EMBL" id="AWSD01000029">
    <property type="protein sequence ID" value="ERH23206.1"/>
    <property type="molecule type" value="Genomic_DNA"/>
</dbReference>
<gene>
    <name evidence="1" type="ORF">HMPREF1549_00240</name>
</gene>
<name>U1QM58_9ACTO</name>
<evidence type="ECO:0000313" key="1">
    <source>
        <dbReference type="EMBL" id="ERH23206.1"/>
    </source>
</evidence>
<protein>
    <submittedName>
        <fullName evidence="1">Uncharacterized protein</fullName>
    </submittedName>
</protein>
<comment type="caution">
    <text evidence="1">The sequence shown here is derived from an EMBL/GenBank/DDBJ whole genome shotgun (WGS) entry which is preliminary data.</text>
</comment>
<reference evidence="1 2" key="1">
    <citation type="submission" date="2013-06" db="EMBL/GenBank/DDBJ databases">
        <authorList>
            <person name="Weinstock G."/>
            <person name="Sodergren E."/>
            <person name="Lobos E.A."/>
            <person name="Fulton L."/>
            <person name="Fulton R."/>
            <person name="Courtney L."/>
            <person name="Fronick C."/>
            <person name="O'Laughlin M."/>
            <person name="Godfrey J."/>
            <person name="Wilson R.M."/>
            <person name="Miner T."/>
            <person name="Farmer C."/>
            <person name="Delehaunty K."/>
            <person name="Cordes M."/>
            <person name="Minx P."/>
            <person name="Tomlinson C."/>
            <person name="Chen J."/>
            <person name="Wollam A."/>
            <person name="Pepin K.H."/>
            <person name="Bhonagiri V."/>
            <person name="Zhang X."/>
            <person name="Warren W."/>
            <person name="Mitreva M."/>
            <person name="Mardis E.R."/>
            <person name="Wilson R.K."/>
        </authorList>
    </citation>
    <scope>NUCLEOTIDE SEQUENCE [LARGE SCALE GENOMIC DNA]</scope>
    <source>
        <strain evidence="1 2">F0510</strain>
    </source>
</reference>